<name>A0A370I3H9_9NOCA</name>
<evidence type="ECO:0000313" key="3">
    <source>
        <dbReference type="Proteomes" id="UP000254869"/>
    </source>
</evidence>
<accession>A0A370I3H9</accession>
<dbReference type="STRING" id="1210086.GCA_001613105_06752"/>
<dbReference type="AlphaFoldDB" id="A0A370I3H9"/>
<proteinExistence type="predicted"/>
<comment type="caution">
    <text evidence="2">The sequence shown here is derived from an EMBL/GenBank/DDBJ whole genome shotgun (WGS) entry which is preliminary data.</text>
</comment>
<feature type="chain" id="PRO_5039478527" evidence="1">
    <location>
        <begin position="20"/>
        <end position="87"/>
    </location>
</feature>
<evidence type="ECO:0000313" key="2">
    <source>
        <dbReference type="EMBL" id="RDI65276.1"/>
    </source>
</evidence>
<feature type="signal peptide" evidence="1">
    <location>
        <begin position="1"/>
        <end position="19"/>
    </location>
</feature>
<reference evidence="2 3" key="1">
    <citation type="submission" date="2018-07" db="EMBL/GenBank/DDBJ databases">
        <title>Genomic Encyclopedia of Type Strains, Phase IV (KMG-IV): sequencing the most valuable type-strain genomes for metagenomic binning, comparative biology and taxonomic classification.</title>
        <authorList>
            <person name="Goeker M."/>
        </authorList>
    </citation>
    <scope>NUCLEOTIDE SEQUENCE [LARGE SCALE GENOMIC DNA]</scope>
    <source>
        <strain evidence="2 3">DSM 44290</strain>
    </source>
</reference>
<gene>
    <name evidence="2" type="ORF">DFR76_106145</name>
</gene>
<sequence>MVSGVFAAAAVSAAAPAQAGPFRIDGRTYASAPGCVTVRTFPQRLDITNDTTLRARVYLLPGCRGGVTRLVPAGHRAHPFGASVLLD</sequence>
<dbReference type="EMBL" id="QQBC01000006">
    <property type="protein sequence ID" value="RDI65276.1"/>
    <property type="molecule type" value="Genomic_DNA"/>
</dbReference>
<organism evidence="2 3">
    <name type="scientific">Nocardia pseudobrasiliensis</name>
    <dbReference type="NCBI Taxonomy" id="45979"/>
    <lineage>
        <taxon>Bacteria</taxon>
        <taxon>Bacillati</taxon>
        <taxon>Actinomycetota</taxon>
        <taxon>Actinomycetes</taxon>
        <taxon>Mycobacteriales</taxon>
        <taxon>Nocardiaceae</taxon>
        <taxon>Nocardia</taxon>
    </lineage>
</organism>
<dbReference type="Proteomes" id="UP000254869">
    <property type="component" value="Unassembled WGS sequence"/>
</dbReference>
<protein>
    <submittedName>
        <fullName evidence="2">Uncharacterized protein</fullName>
    </submittedName>
</protein>
<evidence type="ECO:0000256" key="1">
    <source>
        <dbReference type="SAM" id="SignalP"/>
    </source>
</evidence>
<keyword evidence="3" id="KW-1185">Reference proteome</keyword>
<keyword evidence="1" id="KW-0732">Signal</keyword>